<dbReference type="SUPFAM" id="SSF52540">
    <property type="entry name" value="P-loop containing nucleoside triphosphate hydrolases"/>
    <property type="match status" value="1"/>
</dbReference>
<dbReference type="AlphaFoldDB" id="A0A9Q1CKA0"/>
<sequence>MTSTKSPSTVIFLWMIPRTRSTVLAKCMTFVDNTEVWMSPYLSCFFNDTFFDPSWKRGDTLAEQMKEAQRKNEATEIMKAAREKVAQELKDFPNLIAQKDISYSWLQKQLEKTTPDKKFILVKDQSHAIMNHLQYLPSVPTRHIFIIRHPREVYPSWKNMTMKRLDVAGTKSWEEWHVADDIPNFPVKDFFQIHHRLWKHFRNNADFQPVIVDGHDLTTKPEVILPKLFGKLGIPYKESYLEWEEGAEILKRKWRGSADIVLLDQFLAVYTQATNSSKFELPKFPRGTPSNPSWKITPDLDEVIEGALPYYIEMYEARLQ</sequence>
<gene>
    <name evidence="1" type="ORF">HOLleu_05176</name>
</gene>
<name>A0A9Q1CKA0_HOLLE</name>
<dbReference type="OrthoDB" id="416710at2759"/>
<dbReference type="PANTHER" id="PTHR48312">
    <property type="match status" value="1"/>
</dbReference>
<evidence type="ECO:0000313" key="2">
    <source>
        <dbReference type="Proteomes" id="UP001152320"/>
    </source>
</evidence>
<evidence type="ECO:0008006" key="3">
    <source>
        <dbReference type="Google" id="ProtNLM"/>
    </source>
</evidence>
<dbReference type="Proteomes" id="UP001152320">
    <property type="component" value="Chromosome 2"/>
</dbReference>
<protein>
    <recommendedName>
        <fullName evidence="3">Sulfotransferase</fullName>
    </recommendedName>
</protein>
<reference evidence="1" key="1">
    <citation type="submission" date="2021-10" db="EMBL/GenBank/DDBJ databases">
        <title>Tropical sea cucumber genome reveals ecological adaptation and Cuvierian tubules defense mechanism.</title>
        <authorList>
            <person name="Chen T."/>
        </authorList>
    </citation>
    <scope>NUCLEOTIDE SEQUENCE</scope>
    <source>
        <strain evidence="1">Nanhai2018</strain>
        <tissue evidence="1">Muscle</tissue>
    </source>
</reference>
<organism evidence="1 2">
    <name type="scientific">Holothuria leucospilota</name>
    <name type="common">Black long sea cucumber</name>
    <name type="synonym">Mertensiothuria leucospilota</name>
    <dbReference type="NCBI Taxonomy" id="206669"/>
    <lineage>
        <taxon>Eukaryota</taxon>
        <taxon>Metazoa</taxon>
        <taxon>Echinodermata</taxon>
        <taxon>Eleutherozoa</taxon>
        <taxon>Echinozoa</taxon>
        <taxon>Holothuroidea</taxon>
        <taxon>Aspidochirotacea</taxon>
        <taxon>Aspidochirotida</taxon>
        <taxon>Holothuriidae</taxon>
        <taxon>Holothuria</taxon>
    </lineage>
</organism>
<dbReference type="EMBL" id="JAIZAY010000002">
    <property type="protein sequence ID" value="KAJ8046491.1"/>
    <property type="molecule type" value="Genomic_DNA"/>
</dbReference>
<evidence type="ECO:0000313" key="1">
    <source>
        <dbReference type="EMBL" id="KAJ8046491.1"/>
    </source>
</evidence>
<accession>A0A9Q1CKA0</accession>
<dbReference type="InterPro" id="IPR027417">
    <property type="entry name" value="P-loop_NTPase"/>
</dbReference>
<comment type="caution">
    <text evidence="1">The sequence shown here is derived from an EMBL/GenBank/DDBJ whole genome shotgun (WGS) entry which is preliminary data.</text>
</comment>
<dbReference type="PANTHER" id="PTHR48312:SF1">
    <property type="entry name" value="SULFOTRANSFERASE"/>
    <property type="match status" value="1"/>
</dbReference>
<keyword evidence="2" id="KW-1185">Reference proteome</keyword>
<proteinExistence type="predicted"/>
<dbReference type="Gene3D" id="3.40.50.300">
    <property type="entry name" value="P-loop containing nucleotide triphosphate hydrolases"/>
    <property type="match status" value="1"/>
</dbReference>